<dbReference type="Proteomes" id="UP001595453">
    <property type="component" value="Unassembled WGS sequence"/>
</dbReference>
<proteinExistence type="predicted"/>
<organism evidence="3 4">
    <name type="scientific">Pseudoalteromonas fenneropenaei</name>
    <dbReference type="NCBI Taxonomy" id="1737459"/>
    <lineage>
        <taxon>Bacteria</taxon>
        <taxon>Pseudomonadati</taxon>
        <taxon>Pseudomonadota</taxon>
        <taxon>Gammaproteobacteria</taxon>
        <taxon>Alteromonadales</taxon>
        <taxon>Pseudoalteromonadaceae</taxon>
        <taxon>Pseudoalteromonas</taxon>
    </lineage>
</organism>
<evidence type="ECO:0000313" key="4">
    <source>
        <dbReference type="Proteomes" id="UP001595453"/>
    </source>
</evidence>
<accession>A0ABV7CQ35</accession>
<gene>
    <name evidence="3" type="ORF">ACFOEE_20000</name>
</gene>
<dbReference type="EMBL" id="JBHRSD010000047">
    <property type="protein sequence ID" value="MFC3034794.1"/>
    <property type="molecule type" value="Genomic_DNA"/>
</dbReference>
<feature type="domain" description="Phytase-like" evidence="1">
    <location>
        <begin position="130"/>
        <end position="501"/>
    </location>
</feature>
<feature type="domain" description="DUF7151" evidence="2">
    <location>
        <begin position="48"/>
        <end position="93"/>
    </location>
</feature>
<sequence>MRTINLSLLALSVVVALSGCGDDGKDGSNGANGADGTNGNNGSNGLTSLVTQTALTSGDSHCWLGGTRIDSGLDQNNNNLLDSAEISSTTYICNPDNFASSGVRLPHSVMRNDLKNGAQPNSTFEIRNGGYGSDMDGHPSNPMQFYALTDRGPNADFSSAQGKGKMFPTPNYVPRIGLFEIQATGGIKLVKNILLKDRSGNTITGLPNSSALGGTGETPYDASGEVIRMDMSKPYDATTNPIKTDDYGLDSEGLVALSDGTFWVSDEYGPHIVHYSADGVEIGRINPFGSDTRNVYSLPAEFANRWANRGMEGLTITPDEKTLVGIMQSSLDNPNKNRTDLTRIVTVNLETGAVAQYLYRQEKGSNSNSAIKALSATQFLVLERDGAFYHRTPTAMKHVYKIDLANATNLESIATSGELHQDANLGLTVAGQTLEQVINNNASASNYDAGWAKLAAIGIKPAQKLGLVVDMVSEVAYPYDKMEGLWVIDNQRLGVINDDDFATWATNGVLEQKYLDTTQSVIDGNTLYIVNGLNLSAN</sequence>
<dbReference type="PANTHER" id="PTHR37957">
    <property type="entry name" value="BLR7070 PROTEIN"/>
    <property type="match status" value="1"/>
</dbReference>
<protein>
    <submittedName>
        <fullName evidence="3">Esterase-like activity of phytase family protein</fullName>
    </submittedName>
</protein>
<keyword evidence="4" id="KW-1185">Reference proteome</keyword>
<dbReference type="PANTHER" id="PTHR37957:SF1">
    <property type="entry name" value="PHYTASE-LIKE DOMAIN-CONTAINING PROTEIN"/>
    <property type="match status" value="1"/>
</dbReference>
<evidence type="ECO:0000259" key="1">
    <source>
        <dbReference type="Pfam" id="PF13449"/>
    </source>
</evidence>
<reference evidence="4" key="1">
    <citation type="journal article" date="2019" name="Int. J. Syst. Evol. Microbiol.">
        <title>The Global Catalogue of Microorganisms (GCM) 10K type strain sequencing project: providing services to taxonomists for standard genome sequencing and annotation.</title>
        <authorList>
            <consortium name="The Broad Institute Genomics Platform"/>
            <consortium name="The Broad Institute Genome Sequencing Center for Infectious Disease"/>
            <person name="Wu L."/>
            <person name="Ma J."/>
        </authorList>
    </citation>
    <scope>NUCLEOTIDE SEQUENCE [LARGE SCALE GENOMIC DNA]</scope>
    <source>
        <strain evidence="4">KCTC 42730</strain>
    </source>
</reference>
<name>A0ABV7CQ35_9GAMM</name>
<evidence type="ECO:0000313" key="3">
    <source>
        <dbReference type="EMBL" id="MFC3034794.1"/>
    </source>
</evidence>
<evidence type="ECO:0000259" key="2">
    <source>
        <dbReference type="Pfam" id="PF23657"/>
    </source>
</evidence>
<dbReference type="RefSeq" id="WP_377128754.1">
    <property type="nucleotide sequence ID" value="NZ_JBHRSD010000047.1"/>
</dbReference>
<dbReference type="InterPro" id="IPR027372">
    <property type="entry name" value="Phytase-like_dom"/>
</dbReference>
<dbReference type="PROSITE" id="PS51257">
    <property type="entry name" value="PROKAR_LIPOPROTEIN"/>
    <property type="match status" value="1"/>
</dbReference>
<dbReference type="InterPro" id="IPR055575">
    <property type="entry name" value="DUF7151"/>
</dbReference>
<comment type="caution">
    <text evidence="3">The sequence shown here is derived from an EMBL/GenBank/DDBJ whole genome shotgun (WGS) entry which is preliminary data.</text>
</comment>
<dbReference type="Pfam" id="PF13449">
    <property type="entry name" value="Phytase-like"/>
    <property type="match status" value="1"/>
</dbReference>
<dbReference type="Pfam" id="PF23657">
    <property type="entry name" value="DUF7151"/>
    <property type="match status" value="1"/>
</dbReference>
<dbReference type="SUPFAM" id="SSF63829">
    <property type="entry name" value="Calcium-dependent phosphotriesterase"/>
    <property type="match status" value="1"/>
</dbReference>